<feature type="region of interest" description="Disordered" evidence="5">
    <location>
        <begin position="312"/>
        <end position="515"/>
    </location>
</feature>
<comment type="caution">
    <text evidence="6">The sequence shown here is derived from an EMBL/GenBank/DDBJ whole genome shotgun (WGS) entry which is preliminary data.</text>
</comment>
<dbReference type="PANTHER" id="PTHR12400:SF21">
    <property type="entry name" value="KINASE"/>
    <property type="match status" value="1"/>
</dbReference>
<feature type="region of interest" description="Disordered" evidence="5">
    <location>
        <begin position="666"/>
        <end position="710"/>
    </location>
</feature>
<feature type="compositionally biased region" description="Low complexity" evidence="5">
    <location>
        <begin position="16"/>
        <end position="29"/>
    </location>
</feature>
<keyword evidence="2 4" id="KW-0808">Transferase</keyword>
<dbReference type="GO" id="GO:0005737">
    <property type="term" value="C:cytoplasm"/>
    <property type="evidence" value="ECO:0007669"/>
    <property type="project" value="TreeGrafter"/>
</dbReference>
<proteinExistence type="inferred from homology"/>
<feature type="compositionally biased region" description="Low complexity" evidence="5">
    <location>
        <begin position="759"/>
        <end position="768"/>
    </location>
</feature>
<feature type="compositionally biased region" description="Basic and acidic residues" evidence="5">
    <location>
        <begin position="335"/>
        <end position="350"/>
    </location>
</feature>
<dbReference type="EMBL" id="MU251248">
    <property type="protein sequence ID" value="KAG9256171.1"/>
    <property type="molecule type" value="Genomic_DNA"/>
</dbReference>
<feature type="compositionally biased region" description="Acidic residues" evidence="5">
    <location>
        <begin position="466"/>
        <end position="476"/>
    </location>
</feature>
<dbReference type="RefSeq" id="XP_046120095.1">
    <property type="nucleotide sequence ID" value="XM_046262064.1"/>
</dbReference>
<dbReference type="GeneID" id="70292967"/>
<feature type="region of interest" description="Disordered" evidence="5">
    <location>
        <begin position="811"/>
        <end position="889"/>
    </location>
</feature>
<evidence type="ECO:0000256" key="3">
    <source>
        <dbReference type="ARBA" id="ARBA00022777"/>
    </source>
</evidence>
<keyword evidence="3 4" id="KW-0418">Kinase</keyword>
<feature type="compositionally biased region" description="Polar residues" evidence="5">
    <location>
        <begin position="351"/>
        <end position="363"/>
    </location>
</feature>
<dbReference type="SUPFAM" id="SSF56104">
    <property type="entry name" value="SAICAR synthase-like"/>
    <property type="match status" value="1"/>
</dbReference>
<dbReference type="InterPro" id="IPR005522">
    <property type="entry name" value="IPK"/>
</dbReference>
<feature type="compositionally biased region" description="Polar residues" evidence="5">
    <location>
        <begin position="825"/>
        <end position="857"/>
    </location>
</feature>
<dbReference type="GO" id="GO:0000824">
    <property type="term" value="F:inositol-1,4,5,6-tetrakisphosphate 3-kinase activity"/>
    <property type="evidence" value="ECO:0007669"/>
    <property type="project" value="TreeGrafter"/>
</dbReference>
<feature type="compositionally biased region" description="Polar residues" evidence="5">
    <location>
        <begin position="247"/>
        <end position="260"/>
    </location>
</feature>
<feature type="compositionally biased region" description="Basic and acidic residues" evidence="5">
    <location>
        <begin position="270"/>
        <end position="284"/>
    </location>
</feature>
<dbReference type="GO" id="GO:0005634">
    <property type="term" value="C:nucleus"/>
    <property type="evidence" value="ECO:0007669"/>
    <property type="project" value="TreeGrafter"/>
</dbReference>
<reference evidence="6" key="1">
    <citation type="journal article" date="2021" name="IMA Fungus">
        <title>Genomic characterization of three marine fungi, including Emericellopsis atlantica sp. nov. with signatures of a generalist lifestyle and marine biomass degradation.</title>
        <authorList>
            <person name="Hagestad O.C."/>
            <person name="Hou L."/>
            <person name="Andersen J.H."/>
            <person name="Hansen E.H."/>
            <person name="Altermark B."/>
            <person name="Li C."/>
            <person name="Kuhnert E."/>
            <person name="Cox R.J."/>
            <person name="Crous P.W."/>
            <person name="Spatafora J.W."/>
            <person name="Lail K."/>
            <person name="Amirebrahimi M."/>
            <person name="Lipzen A."/>
            <person name="Pangilinan J."/>
            <person name="Andreopoulos W."/>
            <person name="Hayes R.D."/>
            <person name="Ng V."/>
            <person name="Grigoriev I.V."/>
            <person name="Jackson S.A."/>
            <person name="Sutton T.D.S."/>
            <person name="Dobson A.D.W."/>
            <person name="Rama T."/>
        </authorList>
    </citation>
    <scope>NUCLEOTIDE SEQUENCE</scope>
    <source>
        <strain evidence="6">TS7</strain>
    </source>
</reference>
<comment type="similarity">
    <text evidence="1 4">Belongs to the inositol phosphokinase (IPK) family.</text>
</comment>
<gene>
    <name evidence="6" type="ORF">F5Z01DRAFT_634500</name>
</gene>
<evidence type="ECO:0000256" key="4">
    <source>
        <dbReference type="RuleBase" id="RU363090"/>
    </source>
</evidence>
<keyword evidence="7" id="KW-1185">Reference proteome</keyword>
<evidence type="ECO:0000256" key="5">
    <source>
        <dbReference type="SAM" id="MobiDB-lite"/>
    </source>
</evidence>
<feature type="region of interest" description="Disordered" evidence="5">
    <location>
        <begin position="215"/>
        <end position="297"/>
    </location>
</feature>
<dbReference type="GO" id="GO:0032958">
    <property type="term" value="P:inositol phosphate biosynthetic process"/>
    <property type="evidence" value="ECO:0007669"/>
    <property type="project" value="InterPro"/>
</dbReference>
<feature type="compositionally biased region" description="Basic and acidic residues" evidence="5">
    <location>
        <begin position="227"/>
        <end position="237"/>
    </location>
</feature>
<accession>A0A9P8CSV9</accession>
<dbReference type="PANTHER" id="PTHR12400">
    <property type="entry name" value="INOSITOL POLYPHOSPHATE KINASE"/>
    <property type="match status" value="1"/>
</dbReference>
<dbReference type="Proteomes" id="UP000887229">
    <property type="component" value="Unassembled WGS sequence"/>
</dbReference>
<feature type="compositionally biased region" description="Basic and acidic residues" evidence="5">
    <location>
        <begin position="122"/>
        <end position="131"/>
    </location>
</feature>
<protein>
    <recommendedName>
        <fullName evidence="4">Kinase</fullName>
        <ecNumber evidence="4">2.7.-.-</ecNumber>
    </recommendedName>
</protein>
<name>A0A9P8CSV9_9HYPO</name>
<dbReference type="Pfam" id="PF03770">
    <property type="entry name" value="IPK"/>
    <property type="match status" value="1"/>
</dbReference>
<feature type="compositionally biased region" description="Basic and acidic residues" evidence="5">
    <location>
        <begin position="450"/>
        <end position="465"/>
    </location>
</feature>
<feature type="region of interest" description="Disordered" evidence="5">
    <location>
        <begin position="1"/>
        <end position="187"/>
    </location>
</feature>
<dbReference type="GO" id="GO:0046854">
    <property type="term" value="P:phosphatidylinositol phosphate biosynthetic process"/>
    <property type="evidence" value="ECO:0007669"/>
    <property type="project" value="TreeGrafter"/>
</dbReference>
<feature type="compositionally biased region" description="Polar residues" evidence="5">
    <location>
        <begin position="387"/>
        <end position="412"/>
    </location>
</feature>
<organism evidence="6 7">
    <name type="scientific">Emericellopsis atlantica</name>
    <dbReference type="NCBI Taxonomy" id="2614577"/>
    <lineage>
        <taxon>Eukaryota</taxon>
        <taxon>Fungi</taxon>
        <taxon>Dikarya</taxon>
        <taxon>Ascomycota</taxon>
        <taxon>Pezizomycotina</taxon>
        <taxon>Sordariomycetes</taxon>
        <taxon>Hypocreomycetidae</taxon>
        <taxon>Hypocreales</taxon>
        <taxon>Bionectriaceae</taxon>
        <taxon>Emericellopsis</taxon>
    </lineage>
</organism>
<evidence type="ECO:0000313" key="6">
    <source>
        <dbReference type="EMBL" id="KAG9256171.1"/>
    </source>
</evidence>
<feature type="region of interest" description="Disordered" evidence="5">
    <location>
        <begin position="759"/>
        <end position="794"/>
    </location>
</feature>
<dbReference type="GO" id="GO:0008440">
    <property type="term" value="F:inositol-1,4,5-trisphosphate 3-kinase activity"/>
    <property type="evidence" value="ECO:0007669"/>
    <property type="project" value="TreeGrafter"/>
</dbReference>
<evidence type="ECO:0000256" key="1">
    <source>
        <dbReference type="ARBA" id="ARBA00007374"/>
    </source>
</evidence>
<dbReference type="InterPro" id="IPR038286">
    <property type="entry name" value="IPK_sf"/>
</dbReference>
<evidence type="ECO:0000256" key="2">
    <source>
        <dbReference type="ARBA" id="ARBA00022679"/>
    </source>
</evidence>
<feature type="compositionally biased region" description="Polar residues" evidence="5">
    <location>
        <begin position="161"/>
        <end position="175"/>
    </location>
</feature>
<dbReference type="Gene3D" id="3.30.470.160">
    <property type="entry name" value="Inositol polyphosphate kinase"/>
    <property type="match status" value="1"/>
</dbReference>
<dbReference type="OrthoDB" id="2573163at2759"/>
<sequence>MSSSNHVPENDAHAVSLTRARSADSATASEGTDSDAPLADQYAAPCPRLGAPEDLPPQDSDSGSEPVSLPAKGDKTVRPVAASRPSGPSLLTQALATARGIPKPQPQPSHPVENGGGGSADVSKDSADIARSHPTNGSTDKLSDAGASQHGDKDNLKPRPSQITPALTMATQTAAPATVTIPGRDAASVPSTMGLPAMLSGSEFADMLSETRRAVDQGRRRCSTSLDVDRKGSDLDRTSIFPHPTSADMSTTPTRTSYLTSDHVAQRPPVSEHRHTVGPEKTEKIWSIGTGEDSEEGGLVEKSVAEAMAGVEHNARSRKASYSLRFFKEGLPPGDKIRRRDTKSSTREKLASTSEESPQKQQPPRSPYEHHRPPQTPHNLDEPPLSASASMPQTAASSSLTDYFSLGSQQPPTVCEDYETAATTDPLQAKRHPTEEGTLAKAPSSLAGERIPEHTADSETCHQEESDRDPDADESGEEKISSAVFVPHHDKPRPSDVDSSKGVYPKSRSLSQDETHPWLVKADEPEPELVDKDEVSSHISKYRSRESLVSNRDDISSILSEDVAVEGDHEMSNQLAQAFARTGLVPHDDTNNRPSHGPQPLEAIELIPYKHQVGGHTTLWRFSRRAVCKQLNNRENEFYEIIERYHRDLLPFLPRYIGVLNVTLQKQPRRRSTTKKEEASVAERKKTKETINENGASQAKAPTEEGKPPERTARVISHSMGRSSSMQIPTVSFDNNRHILPRNLLQPEVSGEAYRRRSISTTRAASATPELTLHAPTTRPPMDERPNSWGATTVNKRLRNEVFNDAFLKEPVEVHRHRPPHQRSIPRTTLQRLLRSSNSDPNLAQERTTSPAPQAEQQTEHNGTHQNGLHPPQTPPSLHGYTHSDLGPRHNLFADGYSAAGVEVKDLSGTSAPESEAFKCSPLAVKRKRRYSAGGLRRKPQDVQESRGNLKYFQEADDAGHKLEEEGMTWEDLEKSNEATGDVIATIDQIAESGPLEERSGLDDMTAAEEVIERVPRPVNPKEAKCQRDRVEYFLLLEDLTAGMKRPCMMDLKMGTRQYGVDASPKKQQSQREKCRTTTSGELGVRICGLQVWNAQTESYDFQDKYFGRRLKVGDEFQAALQKFLYNGVDLHSVLRHIPVILKKLARLEQVVKGIRGYRFYAASLLMFYDGDVASDDATDYDTAYDSMTDAATDTEETSRHKKRNKREIDFKVADFANSLTPFDQAKEMKCPPRNPNEPDVGFLKGLRSLRIYFLRIQRDVRAELGLGLLRRTDSSLPEGADMLDDDFDDGLASD</sequence>
<dbReference type="EC" id="2.7.-.-" evidence="4"/>
<feature type="compositionally biased region" description="Basic and acidic residues" evidence="5">
    <location>
        <begin position="487"/>
        <end position="499"/>
    </location>
</feature>
<evidence type="ECO:0000313" key="7">
    <source>
        <dbReference type="Proteomes" id="UP000887229"/>
    </source>
</evidence>
<feature type="compositionally biased region" description="Basic and acidic residues" evidence="5">
    <location>
        <begin position="674"/>
        <end position="691"/>
    </location>
</feature>